<dbReference type="AlphaFoldDB" id="A0A316Z1V4"/>
<dbReference type="SUPFAM" id="SSF53474">
    <property type="entry name" value="alpha/beta-Hydrolases"/>
    <property type="match status" value="1"/>
</dbReference>
<comment type="similarity">
    <text evidence="2">Belongs to the AB hydrolase superfamily. Epoxide hydrolase family.</text>
</comment>
<keyword evidence="6" id="KW-1185">Reference proteome</keyword>
<feature type="compositionally biased region" description="Basic and acidic residues" evidence="3">
    <location>
        <begin position="95"/>
        <end position="110"/>
    </location>
</feature>
<name>A0A316Z1V4_9BASI</name>
<dbReference type="InterPro" id="IPR000639">
    <property type="entry name" value="Epox_hydrolase-like"/>
</dbReference>
<evidence type="ECO:0000256" key="2">
    <source>
        <dbReference type="ARBA" id="ARBA00038334"/>
    </source>
</evidence>
<evidence type="ECO:0000313" key="6">
    <source>
        <dbReference type="Proteomes" id="UP000245946"/>
    </source>
</evidence>
<dbReference type="GeneID" id="37271048"/>
<accession>A0A316Z1V4</accession>
<dbReference type="RefSeq" id="XP_025595181.1">
    <property type="nucleotide sequence ID" value="XM_025743504.1"/>
</dbReference>
<dbReference type="OrthoDB" id="6431331at2759"/>
<proteinExistence type="inferred from homology"/>
<protein>
    <submittedName>
        <fullName evidence="5">Alpha/beta-hydrolase</fullName>
    </submittedName>
</protein>
<dbReference type="PANTHER" id="PTHR43329">
    <property type="entry name" value="EPOXIDE HYDROLASE"/>
    <property type="match status" value="1"/>
</dbReference>
<feature type="domain" description="AB hydrolase-1" evidence="4">
    <location>
        <begin position="50"/>
        <end position="187"/>
    </location>
</feature>
<dbReference type="PRINTS" id="PR00412">
    <property type="entry name" value="EPOXHYDRLASE"/>
</dbReference>
<evidence type="ECO:0000259" key="4">
    <source>
        <dbReference type="Pfam" id="PF00561"/>
    </source>
</evidence>
<dbReference type="EMBL" id="KZ819308">
    <property type="protein sequence ID" value="PWN94902.1"/>
    <property type="molecule type" value="Genomic_DNA"/>
</dbReference>
<gene>
    <name evidence="5" type="ORF">FA09DRAFT_332559</name>
</gene>
<dbReference type="Gene3D" id="3.40.50.1820">
    <property type="entry name" value="alpha/beta hydrolase"/>
    <property type="match status" value="1"/>
</dbReference>
<dbReference type="InterPro" id="IPR000073">
    <property type="entry name" value="AB_hydrolase_1"/>
</dbReference>
<dbReference type="Pfam" id="PF00561">
    <property type="entry name" value="Abhydrolase_1"/>
    <property type="match status" value="1"/>
</dbReference>
<dbReference type="Proteomes" id="UP000245946">
    <property type="component" value="Unassembled WGS sequence"/>
</dbReference>
<dbReference type="GO" id="GO:0016787">
    <property type="term" value="F:hydrolase activity"/>
    <property type="evidence" value="ECO:0007669"/>
    <property type="project" value="UniProtKB-KW"/>
</dbReference>
<organism evidence="5 6">
    <name type="scientific">Tilletiopsis washingtonensis</name>
    <dbReference type="NCBI Taxonomy" id="58919"/>
    <lineage>
        <taxon>Eukaryota</taxon>
        <taxon>Fungi</taxon>
        <taxon>Dikarya</taxon>
        <taxon>Basidiomycota</taxon>
        <taxon>Ustilaginomycotina</taxon>
        <taxon>Exobasidiomycetes</taxon>
        <taxon>Entylomatales</taxon>
        <taxon>Entylomatales incertae sedis</taxon>
        <taxon>Tilletiopsis</taxon>
    </lineage>
</organism>
<feature type="region of interest" description="Disordered" evidence="3">
    <location>
        <begin position="87"/>
        <end position="110"/>
    </location>
</feature>
<keyword evidence="1 5" id="KW-0378">Hydrolase</keyword>
<sequence>MTAIAATDALTGLRTPFVVERVTIPPSDLDPSLKLRVMVHHSGRKPGARPLLLLHGHPQSSIIWRDVAPALVDDGWHVVAMDLRGHGGSDAPPVRTRDGKDEPPAEEGKWRYSKREMARDCIEVMKHYGHESFWVVAHDRGARVAHRLSLDHPEAVKKMILLDIAPTLPMYEKTDVRFAGYYYHWFMLIQPFGLPEGLITGAPEAYIQRQMVLRPGSEAVFSPDVIATYVASVGSWEHAHAMAEDYRASSPLGPDLELDRKDREAGRKVQTPTRVLWGAKGIIGSLFNGLELWKEACVDVDGHATESGHYIPEERPEEIINEVRSFF</sequence>
<evidence type="ECO:0000256" key="1">
    <source>
        <dbReference type="ARBA" id="ARBA00022801"/>
    </source>
</evidence>
<dbReference type="STRING" id="58919.A0A316Z1V4"/>
<evidence type="ECO:0000313" key="5">
    <source>
        <dbReference type="EMBL" id="PWN94902.1"/>
    </source>
</evidence>
<evidence type="ECO:0000256" key="3">
    <source>
        <dbReference type="SAM" id="MobiDB-lite"/>
    </source>
</evidence>
<reference evidence="5 6" key="1">
    <citation type="journal article" date="2018" name="Mol. Biol. Evol.">
        <title>Broad Genomic Sampling Reveals a Smut Pathogenic Ancestry of the Fungal Clade Ustilaginomycotina.</title>
        <authorList>
            <person name="Kijpornyongpan T."/>
            <person name="Mondo S.J."/>
            <person name="Barry K."/>
            <person name="Sandor L."/>
            <person name="Lee J."/>
            <person name="Lipzen A."/>
            <person name="Pangilinan J."/>
            <person name="LaButti K."/>
            <person name="Hainaut M."/>
            <person name="Henrissat B."/>
            <person name="Grigoriev I.V."/>
            <person name="Spatafora J.W."/>
            <person name="Aime M.C."/>
        </authorList>
    </citation>
    <scope>NUCLEOTIDE SEQUENCE [LARGE SCALE GENOMIC DNA]</scope>
    <source>
        <strain evidence="5 6">MCA 4186</strain>
    </source>
</reference>
<dbReference type="InterPro" id="IPR029058">
    <property type="entry name" value="AB_hydrolase_fold"/>
</dbReference>